<evidence type="ECO:0000313" key="3">
    <source>
        <dbReference type="Proteomes" id="UP000028607"/>
    </source>
</evidence>
<protein>
    <submittedName>
        <fullName evidence="2">Uncharacterized protein</fullName>
    </submittedName>
</protein>
<proteinExistence type="predicted"/>
<dbReference type="PATRIC" id="fig|1317124.6.peg.1184"/>
<reference evidence="3" key="1">
    <citation type="submission" date="2013-04" db="EMBL/GenBank/DDBJ databases">
        <title>Thioclava sp. 13D2W-2 Genome Sequencing.</title>
        <authorList>
            <person name="Lai Q."/>
            <person name="Li G."/>
            <person name="Shao Z."/>
        </authorList>
    </citation>
    <scope>NUCLEOTIDE SEQUENCE [LARGE SCALE GENOMIC DNA]</scope>
    <source>
        <strain evidence="3">13D2W-2</strain>
    </source>
</reference>
<gene>
    <name evidence="2" type="ORF">DW2_05805</name>
</gene>
<accession>A0A085TZH3</accession>
<comment type="caution">
    <text evidence="2">The sequence shown here is derived from an EMBL/GenBank/DDBJ whole genome shotgun (WGS) entry which is preliminary data.</text>
</comment>
<dbReference type="EMBL" id="AQRC01000003">
    <property type="protein sequence ID" value="KFE36120.1"/>
    <property type="molecule type" value="Genomic_DNA"/>
</dbReference>
<dbReference type="Proteomes" id="UP000028607">
    <property type="component" value="Unassembled WGS sequence"/>
</dbReference>
<feature type="region of interest" description="Disordered" evidence="1">
    <location>
        <begin position="156"/>
        <end position="304"/>
    </location>
</feature>
<feature type="compositionally biased region" description="Polar residues" evidence="1">
    <location>
        <begin position="22"/>
        <end position="32"/>
    </location>
</feature>
<reference evidence="2 3" key="2">
    <citation type="journal article" date="2015" name="Antonie Van Leeuwenhoek">
        <title>Thioclava indica sp. nov., isolated from surface seawater of the Indian Ocean.</title>
        <authorList>
            <person name="Liu Y."/>
            <person name="Lai Q."/>
            <person name="Du J."/>
            <person name="Xu H."/>
            <person name="Jiang L."/>
            <person name="Shao Z."/>
        </authorList>
    </citation>
    <scope>NUCLEOTIDE SEQUENCE [LARGE SCALE GENOMIC DNA]</scope>
    <source>
        <strain evidence="2 3">13D2W-2</strain>
    </source>
</reference>
<feature type="compositionally biased region" description="Basic and acidic residues" evidence="1">
    <location>
        <begin position="260"/>
        <end position="281"/>
    </location>
</feature>
<dbReference type="eggNOG" id="ENOG5033D1K">
    <property type="taxonomic scope" value="Bacteria"/>
</dbReference>
<sequence>MAETGPTPEIEDVLASIRRLVSQDSPQATETYRTVPMPEPDPLVLTPAHMIRPEPEMPEEDVPEARFWSDESGEVADSPEDPSGAHLADMTGEPAPEAPDNVTEISAARRAPQNFEPEFEDDASVHWPDATELPKATLGDELNRLETTLASLEAEVSRKGLEFEPEQGDRFEPEGTHPLTQLPDAYETEALDVPQHETDEEDDAALTVDADEADVAQDVPEPLELGAEFEVSEGDWPEDPDQTAALDEMLDVDPPPPAPEPERVVPRRLHLSDAERRRPAPEARPSSYEGLRERLEAYEPDDGLAGEMLEAEEGELAPPVEAGLHPIALAMDEGQLRQFVSEVLREELRGSLGTRMTRNLRKMIRREVQRALMARDFD</sequence>
<dbReference type="OrthoDB" id="7875768at2"/>
<evidence type="ECO:0000313" key="2">
    <source>
        <dbReference type="EMBL" id="KFE36120.1"/>
    </source>
</evidence>
<organism evidence="2 3">
    <name type="scientific">Thioclava atlantica</name>
    <dbReference type="NCBI Taxonomy" id="1317124"/>
    <lineage>
        <taxon>Bacteria</taxon>
        <taxon>Pseudomonadati</taxon>
        <taxon>Pseudomonadota</taxon>
        <taxon>Alphaproteobacteria</taxon>
        <taxon>Rhodobacterales</taxon>
        <taxon>Paracoccaceae</taxon>
        <taxon>Thioclava</taxon>
    </lineage>
</organism>
<feature type="compositionally biased region" description="Acidic residues" evidence="1">
    <location>
        <begin position="71"/>
        <end position="80"/>
    </location>
</feature>
<dbReference type="RefSeq" id="WP_038144393.1">
    <property type="nucleotide sequence ID" value="NZ_AQRC01000003.1"/>
</dbReference>
<name>A0A085TZH3_9RHOB</name>
<feature type="compositionally biased region" description="Basic and acidic residues" evidence="1">
    <location>
        <begin position="156"/>
        <end position="175"/>
    </location>
</feature>
<dbReference type="AlphaFoldDB" id="A0A085TZH3"/>
<feature type="region of interest" description="Disordered" evidence="1">
    <location>
        <begin position="21"/>
        <end position="132"/>
    </location>
</feature>
<feature type="compositionally biased region" description="Acidic residues" evidence="1">
    <location>
        <begin position="230"/>
        <end position="241"/>
    </location>
</feature>
<feature type="compositionally biased region" description="Acidic residues" evidence="1">
    <location>
        <begin position="198"/>
        <end position="215"/>
    </location>
</feature>
<dbReference type="STRING" id="1317124.DW2_05805"/>
<keyword evidence="3" id="KW-1185">Reference proteome</keyword>
<evidence type="ECO:0000256" key="1">
    <source>
        <dbReference type="SAM" id="MobiDB-lite"/>
    </source>
</evidence>